<dbReference type="PROSITE" id="PS50002">
    <property type="entry name" value="SH3"/>
    <property type="match status" value="1"/>
</dbReference>
<keyword evidence="8" id="KW-0812">Transmembrane</keyword>
<keyword evidence="11" id="KW-1185">Reference proteome</keyword>
<dbReference type="InterPro" id="IPR036028">
    <property type="entry name" value="SH3-like_dom_sf"/>
</dbReference>
<dbReference type="Pfam" id="PF00295">
    <property type="entry name" value="Glyco_hydro_28"/>
    <property type="match status" value="1"/>
</dbReference>
<dbReference type="Proteomes" id="UP001396334">
    <property type="component" value="Unassembled WGS sequence"/>
</dbReference>
<evidence type="ECO:0000256" key="4">
    <source>
        <dbReference type="ARBA" id="ARBA00023295"/>
    </source>
</evidence>
<evidence type="ECO:0000256" key="6">
    <source>
        <dbReference type="RuleBase" id="RU361169"/>
    </source>
</evidence>
<evidence type="ECO:0000256" key="7">
    <source>
        <dbReference type="SAM" id="MobiDB-lite"/>
    </source>
</evidence>
<evidence type="ECO:0000256" key="5">
    <source>
        <dbReference type="PROSITE-ProRule" id="PRU00192"/>
    </source>
</evidence>
<dbReference type="Pfam" id="PF00018">
    <property type="entry name" value="SH3_1"/>
    <property type="match status" value="1"/>
</dbReference>
<dbReference type="InterPro" id="IPR053296">
    <property type="entry name" value="TSET_member_tstB"/>
</dbReference>
<name>A0ABR2R5H6_9ROSI</name>
<evidence type="ECO:0000256" key="8">
    <source>
        <dbReference type="SAM" id="Phobius"/>
    </source>
</evidence>
<feature type="compositionally biased region" description="Polar residues" evidence="7">
    <location>
        <begin position="1"/>
        <end position="16"/>
    </location>
</feature>
<evidence type="ECO:0000256" key="2">
    <source>
        <dbReference type="ARBA" id="ARBA00022443"/>
    </source>
</evidence>
<dbReference type="InterPro" id="IPR000743">
    <property type="entry name" value="Glyco_hydro_28"/>
</dbReference>
<dbReference type="InterPro" id="IPR012334">
    <property type="entry name" value="Pectin_lyas_fold"/>
</dbReference>
<evidence type="ECO:0000313" key="11">
    <source>
        <dbReference type="Proteomes" id="UP001396334"/>
    </source>
</evidence>
<evidence type="ECO:0000256" key="1">
    <source>
        <dbReference type="ARBA" id="ARBA00008834"/>
    </source>
</evidence>
<keyword evidence="3 6" id="KW-0378">Hydrolase</keyword>
<dbReference type="InterPro" id="IPR011050">
    <property type="entry name" value="Pectin_lyase_fold/virulence"/>
</dbReference>
<keyword evidence="4 6" id="KW-0326">Glycosidase</keyword>
<keyword evidence="8" id="KW-1133">Transmembrane helix</keyword>
<feature type="compositionally biased region" description="Basic and acidic residues" evidence="7">
    <location>
        <begin position="18"/>
        <end position="32"/>
    </location>
</feature>
<dbReference type="PANTHER" id="PTHR48151:SF3">
    <property type="entry name" value="SH3 DOMAIN-CONTAINING PROTEIN"/>
    <property type="match status" value="1"/>
</dbReference>
<evidence type="ECO:0000313" key="10">
    <source>
        <dbReference type="EMBL" id="KAK9008189.1"/>
    </source>
</evidence>
<gene>
    <name evidence="10" type="ORF">V6N11_075091</name>
</gene>
<dbReference type="PANTHER" id="PTHR48151">
    <property type="entry name" value="SH3 DOMAIN-CONTAINING PROTEIN"/>
    <property type="match status" value="1"/>
</dbReference>
<dbReference type="SUPFAM" id="SSF50044">
    <property type="entry name" value="SH3-domain"/>
    <property type="match status" value="1"/>
</dbReference>
<dbReference type="EMBL" id="JBBPBN010000026">
    <property type="protein sequence ID" value="KAK9008189.1"/>
    <property type="molecule type" value="Genomic_DNA"/>
</dbReference>
<keyword evidence="8" id="KW-0472">Membrane</keyword>
<reference evidence="10 11" key="1">
    <citation type="journal article" date="2024" name="G3 (Bethesda)">
        <title>Genome assembly of Hibiscus sabdariffa L. provides insights into metabolisms of medicinal natural products.</title>
        <authorList>
            <person name="Kim T."/>
        </authorList>
    </citation>
    <scope>NUCLEOTIDE SEQUENCE [LARGE SCALE GENOMIC DNA]</scope>
    <source>
        <strain evidence="10">TK-2024</strain>
        <tissue evidence="10">Old leaves</tissue>
    </source>
</reference>
<sequence>MNYPSLFSSRPTTYSTPIREEPPPYTSPERHDSFENPLAGRSFDSQDEYHISSGNIKFGTTLYDFTAGGDDELSLTTGEELEIQYEVNGWFYVKRKRPGRDGKMAGFGFAVYSVILFICFYFELWANSIILIGDDCISIVNASSVTKMKRIYRGPGHGVSIGSLGKDNSAGIVTNKGGLEYGIQMVSGLKLGSGTTESKDAVKFACSETTPCSNINLETKDGTPETYCNSAKALVWDR</sequence>
<keyword evidence="2 5" id="KW-0728">SH3 domain</keyword>
<dbReference type="SUPFAM" id="SSF51126">
    <property type="entry name" value="Pectin lyase-like"/>
    <property type="match status" value="1"/>
</dbReference>
<feature type="domain" description="SH3" evidence="9">
    <location>
        <begin position="54"/>
        <end position="114"/>
    </location>
</feature>
<proteinExistence type="inferred from homology"/>
<protein>
    <recommendedName>
        <fullName evidence="9">SH3 domain-containing protein</fullName>
    </recommendedName>
</protein>
<feature type="region of interest" description="Disordered" evidence="7">
    <location>
        <begin position="1"/>
        <end position="32"/>
    </location>
</feature>
<evidence type="ECO:0000259" key="9">
    <source>
        <dbReference type="PROSITE" id="PS50002"/>
    </source>
</evidence>
<comment type="similarity">
    <text evidence="1 6">Belongs to the glycosyl hydrolase 28 family.</text>
</comment>
<accession>A0ABR2R5H6</accession>
<comment type="caution">
    <text evidence="10">The sequence shown here is derived from an EMBL/GenBank/DDBJ whole genome shotgun (WGS) entry which is preliminary data.</text>
</comment>
<dbReference type="Gene3D" id="2.30.30.40">
    <property type="entry name" value="SH3 Domains"/>
    <property type="match status" value="1"/>
</dbReference>
<evidence type="ECO:0000256" key="3">
    <source>
        <dbReference type="ARBA" id="ARBA00022801"/>
    </source>
</evidence>
<organism evidence="10 11">
    <name type="scientific">Hibiscus sabdariffa</name>
    <name type="common">roselle</name>
    <dbReference type="NCBI Taxonomy" id="183260"/>
    <lineage>
        <taxon>Eukaryota</taxon>
        <taxon>Viridiplantae</taxon>
        <taxon>Streptophyta</taxon>
        <taxon>Embryophyta</taxon>
        <taxon>Tracheophyta</taxon>
        <taxon>Spermatophyta</taxon>
        <taxon>Magnoliopsida</taxon>
        <taxon>eudicotyledons</taxon>
        <taxon>Gunneridae</taxon>
        <taxon>Pentapetalae</taxon>
        <taxon>rosids</taxon>
        <taxon>malvids</taxon>
        <taxon>Malvales</taxon>
        <taxon>Malvaceae</taxon>
        <taxon>Malvoideae</taxon>
        <taxon>Hibiscus</taxon>
    </lineage>
</organism>
<feature type="transmembrane region" description="Helical" evidence="8">
    <location>
        <begin position="104"/>
        <end position="126"/>
    </location>
</feature>
<dbReference type="InterPro" id="IPR001452">
    <property type="entry name" value="SH3_domain"/>
</dbReference>
<dbReference type="Gene3D" id="2.160.20.10">
    <property type="entry name" value="Single-stranded right-handed beta-helix, Pectin lyase-like"/>
    <property type="match status" value="1"/>
</dbReference>